<sequence>MQPADSHLTVLARGVVEPMGYELVGVEYFQHGGSATLRVYIDHERGIDLDDCAAVSHQLSGVLDVEDPLPGQYDLEVSSPGLDRPLVFPEHFERFAGSRVRVRLMEKLEDRRKLDGRLLGCSDGSIRIEADGREWEIPLISVESARLVPEF</sequence>
<feature type="domain" description="Ribosome maturation factor RimP N-terminal" evidence="4">
    <location>
        <begin position="12"/>
        <end position="83"/>
    </location>
</feature>
<dbReference type="Gene3D" id="2.30.30.180">
    <property type="entry name" value="Ribosome maturation factor RimP, C-terminal domain"/>
    <property type="match status" value="1"/>
</dbReference>
<dbReference type="EMBL" id="JAAIJQ010000056">
    <property type="protein sequence ID" value="NEV63615.1"/>
    <property type="molecule type" value="Genomic_DNA"/>
</dbReference>
<protein>
    <recommendedName>
        <fullName evidence="3">Ribosome maturation factor RimP</fullName>
    </recommendedName>
</protein>
<dbReference type="RefSeq" id="WP_164454077.1">
    <property type="nucleotide sequence ID" value="NZ_JAAIJQ010000056.1"/>
</dbReference>
<dbReference type="InterPro" id="IPR035956">
    <property type="entry name" value="RimP_N_sf"/>
</dbReference>
<dbReference type="Pfam" id="PF17384">
    <property type="entry name" value="DUF150_C"/>
    <property type="match status" value="1"/>
</dbReference>
<accession>A0A6M0K5I7</accession>
<dbReference type="InterPro" id="IPR036847">
    <property type="entry name" value="RimP_C_sf"/>
</dbReference>
<dbReference type="Pfam" id="PF02576">
    <property type="entry name" value="RimP_N"/>
    <property type="match status" value="1"/>
</dbReference>
<evidence type="ECO:0000259" key="4">
    <source>
        <dbReference type="Pfam" id="PF02576"/>
    </source>
</evidence>
<keyword evidence="7" id="KW-1185">Reference proteome</keyword>
<dbReference type="InterPro" id="IPR028998">
    <property type="entry name" value="RimP_C"/>
</dbReference>
<dbReference type="Proteomes" id="UP000483379">
    <property type="component" value="Unassembled WGS sequence"/>
</dbReference>
<dbReference type="SUPFAM" id="SSF75420">
    <property type="entry name" value="YhbC-like, N-terminal domain"/>
    <property type="match status" value="1"/>
</dbReference>
<dbReference type="InterPro" id="IPR003728">
    <property type="entry name" value="Ribosome_maturation_RimP"/>
</dbReference>
<comment type="similarity">
    <text evidence="3">Belongs to the RimP family.</text>
</comment>
<gene>
    <name evidence="3 6" type="primary">rimP</name>
    <name evidence="6" type="ORF">G3446_17250</name>
</gene>
<dbReference type="PANTHER" id="PTHR33867">
    <property type="entry name" value="RIBOSOME MATURATION FACTOR RIMP"/>
    <property type="match status" value="1"/>
</dbReference>
<evidence type="ECO:0000259" key="5">
    <source>
        <dbReference type="Pfam" id="PF17384"/>
    </source>
</evidence>
<name>A0A6M0K5I7_9GAMM</name>
<dbReference type="PANTHER" id="PTHR33867:SF1">
    <property type="entry name" value="RIBOSOME MATURATION FACTOR RIMP"/>
    <property type="match status" value="1"/>
</dbReference>
<dbReference type="Gene3D" id="3.30.300.70">
    <property type="entry name" value="RimP-like superfamily, N-terminal"/>
    <property type="match status" value="1"/>
</dbReference>
<feature type="domain" description="Ribosome maturation factor RimP C-terminal" evidence="5">
    <location>
        <begin position="88"/>
        <end position="151"/>
    </location>
</feature>
<evidence type="ECO:0000256" key="1">
    <source>
        <dbReference type="ARBA" id="ARBA00022490"/>
    </source>
</evidence>
<reference evidence="6 7" key="1">
    <citation type="submission" date="2020-02" db="EMBL/GenBank/DDBJ databases">
        <title>Genome sequences of Thiorhodococcus mannitoliphagus and Thiorhodococcus minor, purple sulfur photosynthetic bacteria in the gammaproteobacterial family, Chromatiaceae.</title>
        <authorList>
            <person name="Aviles F.A."/>
            <person name="Meyer T.E."/>
            <person name="Kyndt J.A."/>
        </authorList>
    </citation>
    <scope>NUCLEOTIDE SEQUENCE [LARGE SCALE GENOMIC DNA]</scope>
    <source>
        <strain evidence="6 7">DSM 11518</strain>
    </source>
</reference>
<evidence type="ECO:0000313" key="6">
    <source>
        <dbReference type="EMBL" id="NEV63615.1"/>
    </source>
</evidence>
<dbReference type="NCBIfam" id="NF000927">
    <property type="entry name" value="PRK00092.1-1"/>
    <property type="match status" value="1"/>
</dbReference>
<keyword evidence="1 3" id="KW-0963">Cytoplasm</keyword>
<proteinExistence type="inferred from homology"/>
<comment type="subcellular location">
    <subcellularLocation>
        <location evidence="3">Cytoplasm</location>
    </subcellularLocation>
</comment>
<dbReference type="GO" id="GO:0006412">
    <property type="term" value="P:translation"/>
    <property type="evidence" value="ECO:0007669"/>
    <property type="project" value="TreeGrafter"/>
</dbReference>
<dbReference type="GO" id="GO:0005829">
    <property type="term" value="C:cytosol"/>
    <property type="evidence" value="ECO:0007669"/>
    <property type="project" value="TreeGrafter"/>
</dbReference>
<comment type="caution">
    <text evidence="6">The sequence shown here is derived from an EMBL/GenBank/DDBJ whole genome shotgun (WGS) entry which is preliminary data.</text>
</comment>
<evidence type="ECO:0000256" key="3">
    <source>
        <dbReference type="HAMAP-Rule" id="MF_01077"/>
    </source>
</evidence>
<dbReference type="SUPFAM" id="SSF74942">
    <property type="entry name" value="YhbC-like, C-terminal domain"/>
    <property type="match status" value="1"/>
</dbReference>
<evidence type="ECO:0000256" key="2">
    <source>
        <dbReference type="ARBA" id="ARBA00022517"/>
    </source>
</evidence>
<keyword evidence="2 3" id="KW-0690">Ribosome biogenesis</keyword>
<comment type="function">
    <text evidence="3">Required for maturation of 30S ribosomal subunits.</text>
</comment>
<dbReference type="CDD" id="cd01734">
    <property type="entry name" value="YlxS_C"/>
    <property type="match status" value="1"/>
</dbReference>
<dbReference type="InterPro" id="IPR028989">
    <property type="entry name" value="RimP_N"/>
</dbReference>
<dbReference type="GO" id="GO:0000028">
    <property type="term" value="P:ribosomal small subunit assembly"/>
    <property type="evidence" value="ECO:0007669"/>
    <property type="project" value="TreeGrafter"/>
</dbReference>
<evidence type="ECO:0000313" key="7">
    <source>
        <dbReference type="Proteomes" id="UP000483379"/>
    </source>
</evidence>
<dbReference type="FunFam" id="3.30.300.70:FF:000001">
    <property type="entry name" value="Ribosome maturation factor RimP"/>
    <property type="match status" value="1"/>
</dbReference>
<organism evidence="6 7">
    <name type="scientific">Thiorhodococcus minor</name>
    <dbReference type="NCBI Taxonomy" id="57489"/>
    <lineage>
        <taxon>Bacteria</taxon>
        <taxon>Pseudomonadati</taxon>
        <taxon>Pseudomonadota</taxon>
        <taxon>Gammaproteobacteria</taxon>
        <taxon>Chromatiales</taxon>
        <taxon>Chromatiaceae</taxon>
        <taxon>Thiorhodococcus</taxon>
    </lineage>
</organism>
<dbReference type="HAMAP" id="MF_01077">
    <property type="entry name" value="RimP"/>
    <property type="match status" value="1"/>
</dbReference>
<dbReference type="AlphaFoldDB" id="A0A6M0K5I7"/>